<dbReference type="AlphaFoldDB" id="F0GX91"/>
<dbReference type="Pfam" id="PF04525">
    <property type="entry name" value="LOR"/>
    <property type="match status" value="1"/>
</dbReference>
<dbReference type="Proteomes" id="UP000005286">
    <property type="component" value="Unassembled WGS sequence"/>
</dbReference>
<keyword evidence="3" id="KW-1185">Reference proteome</keyword>
<sequence length="169" mass="20216">MKKYYFKEKFFKITDHYPILDENGKKAFYVDQKLKFIGYKVRVSDENRKEILSIDREFKPFLPTYKVDFTDKNKASMKIKANLSIFRKSIDVIMDNDRINLSGNFFDYEFKIRYKGETIGEVTKKILSITDQYELTVYDENYTLELIILCLCLNNIKDMELESSRNNNN</sequence>
<evidence type="ECO:0000256" key="1">
    <source>
        <dbReference type="ARBA" id="ARBA00005437"/>
    </source>
</evidence>
<reference evidence="2 3" key="1">
    <citation type="submission" date="2011-01" db="EMBL/GenBank/DDBJ databases">
        <authorList>
            <person name="Durkin A.S."/>
            <person name="Madupu R."/>
            <person name="Torralba M."/>
            <person name="Gillis M."/>
            <person name="Methe B."/>
            <person name="Sutton G."/>
            <person name="Nelson K.E."/>
        </authorList>
    </citation>
    <scope>NUCLEOTIDE SEQUENCE [LARGE SCALE GENOMIC DNA]</scope>
    <source>
        <strain evidence="2 3">ACS-065-V-Col13</strain>
    </source>
</reference>
<dbReference type="InterPro" id="IPR038595">
    <property type="entry name" value="LOR_sf"/>
</dbReference>
<dbReference type="InterPro" id="IPR007612">
    <property type="entry name" value="LOR"/>
</dbReference>
<dbReference type="STRING" id="879305.HMPREF9290_0865"/>
<comment type="caution">
    <text evidence="2">The sequence shown here is derived from an EMBL/GenBank/DDBJ whole genome shotgun (WGS) entry which is preliminary data.</text>
</comment>
<comment type="similarity">
    <text evidence="1">Belongs to the LOR family.</text>
</comment>
<dbReference type="InterPro" id="IPR025659">
    <property type="entry name" value="Tubby-like_C"/>
</dbReference>
<proteinExistence type="inferred from homology"/>
<dbReference type="eggNOG" id="COG4894">
    <property type="taxonomic scope" value="Bacteria"/>
</dbReference>
<organism evidence="2 3">
    <name type="scientific">Anaerococcus prevotii ACS-065-V-Col13</name>
    <dbReference type="NCBI Taxonomy" id="879305"/>
    <lineage>
        <taxon>Bacteria</taxon>
        <taxon>Bacillati</taxon>
        <taxon>Bacillota</taxon>
        <taxon>Tissierellia</taxon>
        <taxon>Tissierellales</taxon>
        <taxon>Peptoniphilaceae</taxon>
        <taxon>Anaerococcus</taxon>
    </lineage>
</organism>
<evidence type="ECO:0000313" key="2">
    <source>
        <dbReference type="EMBL" id="EGC81520.1"/>
    </source>
</evidence>
<dbReference type="PATRIC" id="fig|879305.3.peg.1422"/>
<accession>F0GX91</accession>
<dbReference type="Gene3D" id="2.40.160.200">
    <property type="entry name" value="LURP1-related"/>
    <property type="match status" value="1"/>
</dbReference>
<protein>
    <submittedName>
        <fullName evidence="2">Conserved domain protein</fullName>
    </submittedName>
</protein>
<dbReference type="EMBL" id="AEXM01000030">
    <property type="protein sequence ID" value="EGC81520.1"/>
    <property type="molecule type" value="Genomic_DNA"/>
</dbReference>
<dbReference type="RefSeq" id="WP_004835434.1">
    <property type="nucleotide sequence ID" value="NZ_AEXM01000030.1"/>
</dbReference>
<evidence type="ECO:0000313" key="3">
    <source>
        <dbReference type="Proteomes" id="UP000005286"/>
    </source>
</evidence>
<dbReference type="SUPFAM" id="SSF54518">
    <property type="entry name" value="Tubby C-terminal domain-like"/>
    <property type="match status" value="1"/>
</dbReference>
<gene>
    <name evidence="2" type="ORF">HMPREF9290_0865</name>
</gene>
<name>F0GX91_9FIRM</name>